<dbReference type="Pfam" id="PF00440">
    <property type="entry name" value="TetR_N"/>
    <property type="match status" value="1"/>
</dbReference>
<dbReference type="InterPro" id="IPR009057">
    <property type="entry name" value="Homeodomain-like_sf"/>
</dbReference>
<organism evidence="6 7">
    <name type="scientific">Amycolatopsis acidiphila</name>
    <dbReference type="NCBI Taxonomy" id="715473"/>
    <lineage>
        <taxon>Bacteria</taxon>
        <taxon>Bacillati</taxon>
        <taxon>Actinomycetota</taxon>
        <taxon>Actinomycetes</taxon>
        <taxon>Pseudonocardiales</taxon>
        <taxon>Pseudonocardiaceae</taxon>
        <taxon>Amycolatopsis</taxon>
    </lineage>
</organism>
<dbReference type="GO" id="GO:0000976">
    <property type="term" value="F:transcription cis-regulatory region binding"/>
    <property type="evidence" value="ECO:0007669"/>
    <property type="project" value="TreeGrafter"/>
</dbReference>
<dbReference type="SUPFAM" id="SSF48498">
    <property type="entry name" value="Tetracyclin repressor-like, C-terminal domain"/>
    <property type="match status" value="1"/>
</dbReference>
<dbReference type="InterPro" id="IPR050109">
    <property type="entry name" value="HTH-type_TetR-like_transc_reg"/>
</dbReference>
<dbReference type="Gene3D" id="1.10.357.10">
    <property type="entry name" value="Tetracycline Repressor, domain 2"/>
    <property type="match status" value="1"/>
</dbReference>
<dbReference type="PANTHER" id="PTHR30055:SF234">
    <property type="entry name" value="HTH-TYPE TRANSCRIPTIONAL REGULATOR BETI"/>
    <property type="match status" value="1"/>
</dbReference>
<dbReference type="Proteomes" id="UP000318578">
    <property type="component" value="Unassembled WGS sequence"/>
</dbReference>
<gene>
    <name evidence="6" type="ORF">FNH06_39470</name>
</gene>
<dbReference type="AlphaFoldDB" id="A0A557ZM90"/>
<evidence type="ECO:0000256" key="4">
    <source>
        <dbReference type="PROSITE-ProRule" id="PRU00335"/>
    </source>
</evidence>
<reference evidence="6 7" key="1">
    <citation type="submission" date="2019-07" db="EMBL/GenBank/DDBJ databases">
        <title>New species of Amycolatopsis and Streptomyces.</title>
        <authorList>
            <person name="Duangmal K."/>
            <person name="Teo W.F.A."/>
            <person name="Lipun K."/>
        </authorList>
    </citation>
    <scope>NUCLEOTIDE SEQUENCE [LARGE SCALE GENOMIC DNA]</scope>
    <source>
        <strain evidence="6 7">JCM 30562</strain>
    </source>
</reference>
<evidence type="ECO:0000313" key="6">
    <source>
        <dbReference type="EMBL" id="TVT13146.1"/>
    </source>
</evidence>
<sequence>MDAAYRCLATSNGDGVSVTDILREAGLSTRAFYRHFDSKDNLLLAMFRRDSDRVHAELESAALAAGSPTEALRAWIEGYLRLTSQPRRRQRVLVLSSAELMRAAGYADERTRSMIRLQDGIAEILRRGLDDGSFPWAAPEPDARAIRAALTEAFAEQMSRSTTVPAAVAADQVINFAFRALGARRPGETGQ</sequence>
<evidence type="ECO:0000256" key="1">
    <source>
        <dbReference type="ARBA" id="ARBA00023015"/>
    </source>
</evidence>
<evidence type="ECO:0000256" key="2">
    <source>
        <dbReference type="ARBA" id="ARBA00023125"/>
    </source>
</evidence>
<dbReference type="EMBL" id="VJZA01000185">
    <property type="protein sequence ID" value="TVT13146.1"/>
    <property type="molecule type" value="Genomic_DNA"/>
</dbReference>
<name>A0A557ZM90_9PSEU</name>
<dbReference type="PROSITE" id="PS50977">
    <property type="entry name" value="HTH_TETR_2"/>
    <property type="match status" value="1"/>
</dbReference>
<evidence type="ECO:0000256" key="3">
    <source>
        <dbReference type="ARBA" id="ARBA00023163"/>
    </source>
</evidence>
<keyword evidence="3" id="KW-0804">Transcription</keyword>
<dbReference type="SUPFAM" id="SSF46689">
    <property type="entry name" value="Homeodomain-like"/>
    <property type="match status" value="1"/>
</dbReference>
<dbReference type="PANTHER" id="PTHR30055">
    <property type="entry name" value="HTH-TYPE TRANSCRIPTIONAL REGULATOR RUTR"/>
    <property type="match status" value="1"/>
</dbReference>
<dbReference type="OrthoDB" id="3469831at2"/>
<keyword evidence="2 4" id="KW-0238">DNA-binding</keyword>
<comment type="caution">
    <text evidence="6">The sequence shown here is derived from an EMBL/GenBank/DDBJ whole genome shotgun (WGS) entry which is preliminary data.</text>
</comment>
<feature type="domain" description="HTH tetR-type" evidence="5">
    <location>
        <begin position="1"/>
        <end position="54"/>
    </location>
</feature>
<dbReference type="InterPro" id="IPR001647">
    <property type="entry name" value="HTH_TetR"/>
</dbReference>
<evidence type="ECO:0000313" key="7">
    <source>
        <dbReference type="Proteomes" id="UP000318578"/>
    </source>
</evidence>
<protein>
    <submittedName>
        <fullName evidence="6">TetR/AcrR family transcriptional regulator</fullName>
    </submittedName>
</protein>
<accession>A0A557ZM90</accession>
<keyword evidence="7" id="KW-1185">Reference proteome</keyword>
<keyword evidence="1" id="KW-0805">Transcription regulation</keyword>
<proteinExistence type="predicted"/>
<evidence type="ECO:0000259" key="5">
    <source>
        <dbReference type="PROSITE" id="PS50977"/>
    </source>
</evidence>
<dbReference type="Gene3D" id="1.10.10.60">
    <property type="entry name" value="Homeodomain-like"/>
    <property type="match status" value="1"/>
</dbReference>
<feature type="DNA-binding region" description="H-T-H motif" evidence="4">
    <location>
        <begin position="17"/>
        <end position="36"/>
    </location>
</feature>
<dbReference type="InterPro" id="IPR036271">
    <property type="entry name" value="Tet_transcr_reg_TetR-rel_C_sf"/>
</dbReference>
<dbReference type="GO" id="GO:0003700">
    <property type="term" value="F:DNA-binding transcription factor activity"/>
    <property type="evidence" value="ECO:0007669"/>
    <property type="project" value="TreeGrafter"/>
</dbReference>